<dbReference type="Pfam" id="PF08241">
    <property type="entry name" value="Methyltransf_11"/>
    <property type="match status" value="1"/>
</dbReference>
<feature type="domain" description="Methyltransferase type 11" evidence="4">
    <location>
        <begin position="49"/>
        <end position="142"/>
    </location>
</feature>
<dbReference type="SUPFAM" id="SSF53335">
    <property type="entry name" value="S-adenosyl-L-methionine-dependent methyltransferases"/>
    <property type="match status" value="1"/>
</dbReference>
<evidence type="ECO:0000256" key="2">
    <source>
        <dbReference type="ARBA" id="ARBA00022679"/>
    </source>
</evidence>
<reference evidence="6" key="1">
    <citation type="journal article" date="2019" name="Int. J. Syst. Evol. Microbiol.">
        <title>The Global Catalogue of Microorganisms (GCM) 10K type strain sequencing project: providing services to taxonomists for standard genome sequencing and annotation.</title>
        <authorList>
            <consortium name="The Broad Institute Genomics Platform"/>
            <consortium name="The Broad Institute Genome Sequencing Center for Infectious Disease"/>
            <person name="Wu L."/>
            <person name="Ma J."/>
        </authorList>
    </citation>
    <scope>NUCLEOTIDE SEQUENCE [LARGE SCALE GENOMIC DNA]</scope>
    <source>
        <strain evidence="6">JCM 9731</strain>
    </source>
</reference>
<keyword evidence="1 5" id="KW-0489">Methyltransferase</keyword>
<evidence type="ECO:0000259" key="4">
    <source>
        <dbReference type="Pfam" id="PF08241"/>
    </source>
</evidence>
<keyword evidence="2" id="KW-0808">Transferase</keyword>
<evidence type="ECO:0000313" key="5">
    <source>
        <dbReference type="EMBL" id="GAA0342541.1"/>
    </source>
</evidence>
<dbReference type="PANTHER" id="PTHR43464:SF19">
    <property type="entry name" value="UBIQUINONE BIOSYNTHESIS O-METHYLTRANSFERASE, MITOCHONDRIAL"/>
    <property type="match status" value="1"/>
</dbReference>
<dbReference type="EMBL" id="BAAADJ010000061">
    <property type="protein sequence ID" value="GAA0342541.1"/>
    <property type="molecule type" value="Genomic_DNA"/>
</dbReference>
<dbReference type="InterPro" id="IPR029063">
    <property type="entry name" value="SAM-dependent_MTases_sf"/>
</dbReference>
<dbReference type="Proteomes" id="UP001500782">
    <property type="component" value="Unassembled WGS sequence"/>
</dbReference>
<dbReference type="CDD" id="cd02440">
    <property type="entry name" value="AdoMet_MTases"/>
    <property type="match status" value="1"/>
</dbReference>
<evidence type="ECO:0000256" key="1">
    <source>
        <dbReference type="ARBA" id="ARBA00022603"/>
    </source>
</evidence>
<dbReference type="InterPro" id="IPR013216">
    <property type="entry name" value="Methyltransf_11"/>
</dbReference>
<accession>A0ABP3GD78</accession>
<dbReference type="Gene3D" id="3.40.50.150">
    <property type="entry name" value="Vaccinia Virus protein VP39"/>
    <property type="match status" value="1"/>
</dbReference>
<evidence type="ECO:0000313" key="6">
    <source>
        <dbReference type="Proteomes" id="UP001500782"/>
    </source>
</evidence>
<name>A0ABP3GD78_9BACI</name>
<dbReference type="GO" id="GO:0032259">
    <property type="term" value="P:methylation"/>
    <property type="evidence" value="ECO:0007669"/>
    <property type="project" value="UniProtKB-KW"/>
</dbReference>
<keyword evidence="3" id="KW-0949">S-adenosyl-L-methionine</keyword>
<evidence type="ECO:0000256" key="3">
    <source>
        <dbReference type="ARBA" id="ARBA00022691"/>
    </source>
</evidence>
<protein>
    <submittedName>
        <fullName evidence="5">Class I SAM-dependent methyltransferase</fullName>
    </submittedName>
</protein>
<proteinExistence type="predicted"/>
<sequence length="237" mass="27511">MTSNIRDTYNLLANTYMNDVDEGSPYNAYYERPAMLAHLPEQLKGKKVLDAGCAAGWYSAELNKRGADVTGIDISPEMIKVSKIRLQNKASFLCHNLEESLPFEDDSFDYIVSSLTLHYLRNWTQPFSEFKRVLKPGGTLLFSVHHPFMDYTKFECQNYFETLLLTETWKKPNVTVDVSFYRRSLQDIVNETTQWFQLDKLIEPRPIDKMKTASESAYEYLMTTPHFLMIKARKAKS</sequence>
<dbReference type="RefSeq" id="WP_343802254.1">
    <property type="nucleotide sequence ID" value="NZ_BAAADJ010000061.1"/>
</dbReference>
<keyword evidence="6" id="KW-1185">Reference proteome</keyword>
<organism evidence="5 6">
    <name type="scientific">Bacillus carboniphilus</name>
    <dbReference type="NCBI Taxonomy" id="86663"/>
    <lineage>
        <taxon>Bacteria</taxon>
        <taxon>Bacillati</taxon>
        <taxon>Bacillota</taxon>
        <taxon>Bacilli</taxon>
        <taxon>Bacillales</taxon>
        <taxon>Bacillaceae</taxon>
        <taxon>Bacillus</taxon>
    </lineage>
</organism>
<dbReference type="GO" id="GO:0008168">
    <property type="term" value="F:methyltransferase activity"/>
    <property type="evidence" value="ECO:0007669"/>
    <property type="project" value="UniProtKB-KW"/>
</dbReference>
<comment type="caution">
    <text evidence="5">The sequence shown here is derived from an EMBL/GenBank/DDBJ whole genome shotgun (WGS) entry which is preliminary data.</text>
</comment>
<dbReference type="PANTHER" id="PTHR43464">
    <property type="entry name" value="METHYLTRANSFERASE"/>
    <property type="match status" value="1"/>
</dbReference>
<gene>
    <name evidence="5" type="ORF">GCM10008967_36200</name>
</gene>